<dbReference type="NCBIfam" id="TIGR01733">
    <property type="entry name" value="AA-adenyl-dom"/>
    <property type="match status" value="2"/>
</dbReference>
<dbReference type="Pfam" id="PF00501">
    <property type="entry name" value="AMP-binding"/>
    <property type="match status" value="2"/>
</dbReference>
<dbReference type="RefSeq" id="WP_193430326.1">
    <property type="nucleotide sequence ID" value="NZ_JAAIYO010000016.1"/>
</dbReference>
<sequence length="2152" mass="236779">MKTPNSFPPEDTQELPDDFDPFAGPALQLTVPSTEPQREVWTGVQMGPDASCAFNESMSLRLQGPLNVESLHAALQDVVEQHEALRSTLSADGITLCVARTMPIMLDVVALDTLPSSEREARVRELVSHEVETPLPLEAGPLLRPKLVRLAEDQHLLTLTAHHIVCDGWSMAVILRDLATFYSAQVRRVRPELAPAPLFSDYALAQEQLAKTPEYAEHERYWLRKFSGSLPVLELPLDKRRPPSKTYSSRREDYVLEPALVEQLKRVGARHGGSFFTTLLAGFKALLHRLTGLEDVVVAIPAAGQSVAGLKDLVGHCVNALPLRSNVSADAPFTQVLKQLRTTMLDAYEHQEYTFGTLLKQLALPRDPSRLPLVNVLFNVDQAVTGEQLAFHGLTCTLASNPRHFENFDLFINAAEAHGRVVLECQYNTDLFEGSTVRRWMACYEELLRGVIADAETPVARLPLLPEAEKQRVLVDWNATPQPFDREAFVHTLVAAQAQATPDAVALRSGTVTLSYRQLLQRSHQVAHALKQAGVAPGSLVGLFTERGPDMVIGLLGILQAGAGYVPLDPGFPPERLTFMVEDAQLSLVLTQRALQGTLPSTTVKSLFVEDTTSQADTAPEPLTVSPEEVAYVIYTSGSTGKPKGVRVPHRAVVNFLGAMREAPGLTAQDVLLAVTTLSFDIAVLELLLPLTSGAQVVLASRDTASDGPLLKAALESHAVTVMQATPSTWRLLLEAGWQPRPGFKALCGGEALPRELAEALLARVGSLWNMYGPTETTVWSTTWRVQPPLSSIRIGRPIANTQLYLLDAHLAPVPVGVAGELYIGGEGVTLGYLHRPELTQERFLPNPFRQGERMYRTGDLARWLADGTVEYLGRNDSQVKLRGFRIELGEVEAALASHPALAQAVALVREDRPGDRRLVAYLIARPGQTTPPDEALRAHLKQGLPEYMVPQHFVALPALPLTPNGKVDRKALPSPQAGSQEDAYVAPRDETEQKLAAIFADVLGLRRVSVTADFFRLGGHSLLASQALTRASRDLDVSLTLRRMFEAPTVEKLARLVRGDDGATSPAQRISPRMGTAPAPLSLMQQRLWFLEQLNQGTAVYNLPAAFRLHGELDVGALRGSFNMLLERHSAMRTFVRWDEGTPVQHVAPTLTVELEAVDLEPVPANLREEDLLRRLQALADESIPITAPPLFRLSLFRMGPHEHVLFFMPHHLIWDGWSFDVFLRDLDVFYGALTQGKLPQLPALPIQYADFTEWHRNWLQGEELERQARYWRQKLSGNLPALELPTDKPRPAQMSLQGGTEPFVLTGAEVDALTKLGRESNATLYMVLLTAFKTLLHRYSGQEDLVVGTPIRGRSHPEVEDLLGFFVNTLVLRTQMGPELTFRQLLERVRTTCMEAFGHQDMPIELLLQQLGVQRDLSRTPLFQTFFTFQDVRNRNNTLGALTYGQVHVHAHATPLDLSFWVKETAHGIVGGMDYNTDLFERDTVVRMLEQIRTLLRAAVSDAEVPVARLPLLPEAEKQRVLVDWNATPQPFDREAFVHTLVAAQAQATPDVVALRSGTVTLSYRQLLQRSHQVAHALKQAGVAPGSLVGLFTERGPDMVIGLLGILQAGAGYVPLDPGFPPERLTFMVEDAQLSLVLTQRALQGTLPSTTVKSLFVEDTTSQADTAPEPLTVSPEEVAYVIYTSGSTGKPKGVRVPHRAVVNFLGAMREAPGLTAQDVLLAVTTLSFDIAVLELLLPLTSGAQVVLASRDTASDGPLLKAALESHAVTVMQATPSTWRLLLEAGWQPRPGFKALCGGEALPRELAEALLARVGSLWNMYGPTETTVWSTTWRVQPPLSSIRIGRPIANTQLYLLDAHLAPVPVGVAGELYIGGEGVTLGYLHRPELTQERFLPNPFRQGERMYRTGDLARWLADGTVEYLGRNDSQVKLRGFRIELGEVEAALASHPALAQAVALVREDRPGDRRLVAYLVTKPGQAYTDTELRKHLRSQLPQYMVPQHFVELEALPLTPNGKVDRKALPPPAGAARPVEEAFVAPRTEREKQLARIWQEVLGIAQVGVHDNFFNIGGHSLLSFQVVMRVQKELGQVLHPRTLLLNTLEQVASQFTVVVPTPAATQTATPTKIATPETSVPLAQRLFNKLKGKLPGRSD</sequence>
<dbReference type="CDD" id="cd12116">
    <property type="entry name" value="A_NRPS_Ta1_like"/>
    <property type="match status" value="2"/>
</dbReference>
<evidence type="ECO:0000313" key="3">
    <source>
        <dbReference type="EMBL" id="MBE4753169.1"/>
    </source>
</evidence>
<dbReference type="Gene3D" id="3.30.559.10">
    <property type="entry name" value="Chloramphenicol acetyltransferase-like domain"/>
    <property type="match status" value="2"/>
</dbReference>
<dbReference type="InterPro" id="IPR025110">
    <property type="entry name" value="AMP-bd_C"/>
</dbReference>
<feature type="region of interest" description="Disordered" evidence="1">
    <location>
        <begin position="1"/>
        <end position="22"/>
    </location>
</feature>
<dbReference type="NCBIfam" id="NF003417">
    <property type="entry name" value="PRK04813.1"/>
    <property type="match status" value="2"/>
</dbReference>
<dbReference type="SUPFAM" id="SSF52777">
    <property type="entry name" value="CoA-dependent acyltransferases"/>
    <property type="match status" value="4"/>
</dbReference>
<dbReference type="InterPro" id="IPR023213">
    <property type="entry name" value="CAT-like_dom_sf"/>
</dbReference>
<dbReference type="InterPro" id="IPR036736">
    <property type="entry name" value="ACP-like_sf"/>
</dbReference>
<dbReference type="Proteomes" id="UP001516472">
    <property type="component" value="Unassembled WGS sequence"/>
</dbReference>
<evidence type="ECO:0000259" key="2">
    <source>
        <dbReference type="PROSITE" id="PS50075"/>
    </source>
</evidence>
<dbReference type="CDD" id="cd19531">
    <property type="entry name" value="LCL_NRPS-like"/>
    <property type="match status" value="2"/>
</dbReference>
<reference evidence="3 4" key="1">
    <citation type="submission" date="2020-02" db="EMBL/GenBank/DDBJ databases">
        <authorList>
            <person name="Babadi Z.K."/>
            <person name="Risdian C."/>
            <person name="Ebrahimipour G.H."/>
            <person name="Wink J."/>
        </authorList>
    </citation>
    <scope>NUCLEOTIDE SEQUENCE [LARGE SCALE GENOMIC DNA]</scope>
    <source>
        <strain evidence="3 4">ZKHCc1 1396</strain>
    </source>
</reference>
<dbReference type="InterPro" id="IPR020845">
    <property type="entry name" value="AMP-binding_CS"/>
</dbReference>
<dbReference type="Gene3D" id="3.40.50.1820">
    <property type="entry name" value="alpha/beta hydrolase"/>
    <property type="match status" value="1"/>
</dbReference>
<dbReference type="Gene3D" id="1.10.1200.10">
    <property type="entry name" value="ACP-like"/>
    <property type="match status" value="1"/>
</dbReference>
<feature type="domain" description="Carrier" evidence="2">
    <location>
        <begin position="2038"/>
        <end position="2115"/>
    </location>
</feature>
<dbReference type="Pfam" id="PF13193">
    <property type="entry name" value="AMP-binding_C"/>
    <property type="match status" value="2"/>
</dbReference>
<proteinExistence type="predicted"/>
<dbReference type="PANTHER" id="PTHR45527:SF1">
    <property type="entry name" value="FATTY ACID SYNTHASE"/>
    <property type="match status" value="1"/>
</dbReference>
<dbReference type="SUPFAM" id="SSF47336">
    <property type="entry name" value="ACP-like"/>
    <property type="match status" value="2"/>
</dbReference>
<dbReference type="Pfam" id="PF00550">
    <property type="entry name" value="PP-binding"/>
    <property type="match status" value="2"/>
</dbReference>
<dbReference type="Gene3D" id="3.30.559.30">
    <property type="entry name" value="Nonribosomal peptide synthetase, condensation domain"/>
    <property type="match status" value="2"/>
</dbReference>
<dbReference type="PROSITE" id="PS00455">
    <property type="entry name" value="AMP_BINDING"/>
    <property type="match status" value="2"/>
</dbReference>
<gene>
    <name evidence="3" type="ORF">G4177_33970</name>
</gene>
<feature type="compositionally biased region" description="Acidic residues" evidence="1">
    <location>
        <begin position="11"/>
        <end position="20"/>
    </location>
</feature>
<evidence type="ECO:0000256" key="1">
    <source>
        <dbReference type="SAM" id="MobiDB-lite"/>
    </source>
</evidence>
<accession>A0ABR9PZ19</accession>
<feature type="domain" description="Carrier" evidence="2">
    <location>
        <begin position="987"/>
        <end position="1062"/>
    </location>
</feature>
<dbReference type="InterPro" id="IPR001242">
    <property type="entry name" value="Condensation_dom"/>
</dbReference>
<dbReference type="Gene3D" id="2.30.38.10">
    <property type="entry name" value="Luciferase, Domain 3"/>
    <property type="match status" value="2"/>
</dbReference>
<dbReference type="InterPro" id="IPR029058">
    <property type="entry name" value="AB_hydrolase_fold"/>
</dbReference>
<dbReference type="PANTHER" id="PTHR45527">
    <property type="entry name" value="NONRIBOSOMAL PEPTIDE SYNTHETASE"/>
    <property type="match status" value="1"/>
</dbReference>
<organism evidence="3 4">
    <name type="scientific">Corallococcus soli</name>
    <dbReference type="NCBI Taxonomy" id="2710757"/>
    <lineage>
        <taxon>Bacteria</taxon>
        <taxon>Pseudomonadati</taxon>
        <taxon>Myxococcota</taxon>
        <taxon>Myxococcia</taxon>
        <taxon>Myxococcales</taxon>
        <taxon>Cystobacterineae</taxon>
        <taxon>Myxococcaceae</taxon>
        <taxon>Corallococcus</taxon>
    </lineage>
</organism>
<dbReference type="InterPro" id="IPR009081">
    <property type="entry name" value="PP-bd_ACP"/>
</dbReference>
<name>A0ABR9PZ19_9BACT</name>
<dbReference type="InterPro" id="IPR010071">
    <property type="entry name" value="AA_adenyl_dom"/>
</dbReference>
<dbReference type="Gene3D" id="3.40.50.980">
    <property type="match status" value="4"/>
</dbReference>
<dbReference type="PROSITE" id="PS50075">
    <property type="entry name" value="CARRIER"/>
    <property type="match status" value="2"/>
</dbReference>
<protein>
    <submittedName>
        <fullName evidence="3">Amino acid adenylation domain-containing protein</fullName>
    </submittedName>
</protein>
<dbReference type="Pfam" id="PF00668">
    <property type="entry name" value="Condensation"/>
    <property type="match status" value="2"/>
</dbReference>
<keyword evidence="4" id="KW-1185">Reference proteome</keyword>
<evidence type="ECO:0000313" key="4">
    <source>
        <dbReference type="Proteomes" id="UP001516472"/>
    </source>
</evidence>
<dbReference type="SUPFAM" id="SSF56801">
    <property type="entry name" value="Acetyl-CoA synthetase-like"/>
    <property type="match status" value="2"/>
</dbReference>
<dbReference type="InterPro" id="IPR045851">
    <property type="entry name" value="AMP-bd_C_sf"/>
</dbReference>
<dbReference type="InterPro" id="IPR000873">
    <property type="entry name" value="AMP-dep_synth/lig_dom"/>
</dbReference>
<comment type="caution">
    <text evidence="3">The sequence shown here is derived from an EMBL/GenBank/DDBJ whole genome shotgun (WGS) entry which is preliminary data.</text>
</comment>
<dbReference type="Gene3D" id="3.30.300.30">
    <property type="match status" value="2"/>
</dbReference>
<dbReference type="EMBL" id="JAAIYO010000016">
    <property type="protein sequence ID" value="MBE4753169.1"/>
    <property type="molecule type" value="Genomic_DNA"/>
</dbReference>